<evidence type="ECO:0000259" key="8">
    <source>
        <dbReference type="PROSITE" id="PS50075"/>
    </source>
</evidence>
<dbReference type="InterPro" id="IPR016035">
    <property type="entry name" value="Acyl_Trfase/lysoPLipase"/>
</dbReference>
<dbReference type="PROSITE" id="PS50075">
    <property type="entry name" value="CARRIER"/>
    <property type="match status" value="1"/>
</dbReference>
<dbReference type="Pfam" id="PF00550">
    <property type="entry name" value="PP-binding"/>
    <property type="match status" value="1"/>
</dbReference>
<dbReference type="InterPro" id="IPR014031">
    <property type="entry name" value="Ketoacyl_synth_C"/>
</dbReference>
<evidence type="ECO:0000256" key="5">
    <source>
        <dbReference type="ARBA" id="ARBA00023268"/>
    </source>
</evidence>
<dbReference type="InterPro" id="IPR001227">
    <property type="entry name" value="Ac_transferase_dom_sf"/>
</dbReference>
<dbReference type="SUPFAM" id="SSF53335">
    <property type="entry name" value="S-adenosyl-L-methionine-dependent methyltransferases"/>
    <property type="match status" value="1"/>
</dbReference>
<dbReference type="InterPro" id="IPR013217">
    <property type="entry name" value="Methyltransf_12"/>
</dbReference>
<evidence type="ECO:0000259" key="9">
    <source>
        <dbReference type="PROSITE" id="PS52004"/>
    </source>
</evidence>
<dbReference type="Gene3D" id="3.30.70.3290">
    <property type="match status" value="1"/>
</dbReference>
<dbReference type="InterPro" id="IPR029063">
    <property type="entry name" value="SAM-dependent_MTases_sf"/>
</dbReference>
<dbReference type="Proteomes" id="UP000262477">
    <property type="component" value="Unassembled WGS sequence"/>
</dbReference>
<dbReference type="GO" id="GO:0006633">
    <property type="term" value="P:fatty acid biosynthetic process"/>
    <property type="evidence" value="ECO:0007669"/>
    <property type="project" value="InterPro"/>
</dbReference>
<dbReference type="InterPro" id="IPR036736">
    <property type="entry name" value="ACP-like_sf"/>
</dbReference>
<dbReference type="GO" id="GO:0017000">
    <property type="term" value="P:antibiotic biosynthetic process"/>
    <property type="evidence" value="ECO:0007669"/>
    <property type="project" value="UniProtKB-KW"/>
</dbReference>
<dbReference type="Pfam" id="PF08242">
    <property type="entry name" value="Methyltransf_12"/>
    <property type="match status" value="1"/>
</dbReference>
<dbReference type="Gene3D" id="3.30.70.250">
    <property type="entry name" value="Malonyl-CoA ACP transacylase, ACP-binding"/>
    <property type="match status" value="1"/>
</dbReference>
<dbReference type="InterPro" id="IPR014043">
    <property type="entry name" value="Acyl_transferase_dom"/>
</dbReference>
<dbReference type="SUPFAM" id="SSF53474">
    <property type="entry name" value="alpha/beta-Hydrolases"/>
    <property type="match status" value="1"/>
</dbReference>
<dbReference type="PROSITE" id="PS52004">
    <property type="entry name" value="KS3_2"/>
    <property type="match status" value="1"/>
</dbReference>
<dbReference type="Gene3D" id="3.40.50.1820">
    <property type="entry name" value="alpha/beta hydrolase"/>
    <property type="match status" value="1"/>
</dbReference>
<dbReference type="PROSITE" id="PS00606">
    <property type="entry name" value="KS3_1"/>
    <property type="match status" value="1"/>
</dbReference>
<dbReference type="InterPro" id="IPR014030">
    <property type="entry name" value="Ketoacyl_synth_N"/>
</dbReference>
<gene>
    <name evidence="10" type="ORF">DY245_17425</name>
</gene>
<dbReference type="OrthoDB" id="9778690at2"/>
<dbReference type="SUPFAM" id="SSF47336">
    <property type="entry name" value="ACP-like"/>
    <property type="match status" value="1"/>
</dbReference>
<dbReference type="GO" id="GO:0004312">
    <property type="term" value="F:fatty acid synthase activity"/>
    <property type="evidence" value="ECO:0007669"/>
    <property type="project" value="TreeGrafter"/>
</dbReference>
<keyword evidence="2" id="KW-0597">Phosphoprotein</keyword>
<dbReference type="Pfam" id="PF16197">
    <property type="entry name" value="KAsynt_C_assoc"/>
    <property type="match status" value="1"/>
</dbReference>
<dbReference type="EMBL" id="QUAC01000136">
    <property type="protein sequence ID" value="REK89139.1"/>
    <property type="molecule type" value="Genomic_DNA"/>
</dbReference>
<reference evidence="10 11" key="1">
    <citation type="submission" date="2018-08" db="EMBL/GenBank/DDBJ databases">
        <title>Streptomyces NEAU-D10 sp. nov., a novel Actinomycete isolated from soil.</title>
        <authorList>
            <person name="Jin L."/>
        </authorList>
    </citation>
    <scope>NUCLEOTIDE SEQUENCE [LARGE SCALE GENOMIC DNA]</scope>
    <source>
        <strain evidence="10 11">NEAU-D10</strain>
    </source>
</reference>
<dbReference type="InterPro" id="IPR020802">
    <property type="entry name" value="TesA-like"/>
</dbReference>
<dbReference type="InterPro" id="IPR020841">
    <property type="entry name" value="PKS_Beta-ketoAc_synthase_dom"/>
</dbReference>
<dbReference type="PANTHER" id="PTHR43775">
    <property type="entry name" value="FATTY ACID SYNTHASE"/>
    <property type="match status" value="1"/>
</dbReference>
<evidence type="ECO:0000256" key="2">
    <source>
        <dbReference type="ARBA" id="ARBA00022553"/>
    </source>
</evidence>
<dbReference type="RefSeq" id="WP_128508172.1">
    <property type="nucleotide sequence ID" value="NZ_QUAC01000136.1"/>
</dbReference>
<dbReference type="Gene3D" id="3.40.50.150">
    <property type="entry name" value="Vaccinia Virus protein VP39"/>
    <property type="match status" value="1"/>
</dbReference>
<comment type="caution">
    <text evidence="10">The sequence shown here is derived from an EMBL/GenBank/DDBJ whole genome shotgun (WGS) entry which is preliminary data.</text>
</comment>
<dbReference type="InterPro" id="IPR029058">
    <property type="entry name" value="AB_hydrolase_fold"/>
</dbReference>
<keyword evidence="6 10" id="KW-0012">Acyltransferase</keyword>
<feature type="region of interest" description="Disordered" evidence="7">
    <location>
        <begin position="1623"/>
        <end position="1653"/>
    </location>
</feature>
<evidence type="ECO:0000256" key="6">
    <source>
        <dbReference type="ARBA" id="ARBA00023315"/>
    </source>
</evidence>
<dbReference type="SUPFAM" id="SSF53901">
    <property type="entry name" value="Thiolase-like"/>
    <property type="match status" value="1"/>
</dbReference>
<dbReference type="Pfam" id="PF00109">
    <property type="entry name" value="ketoacyl-synt"/>
    <property type="match status" value="1"/>
</dbReference>
<dbReference type="InterPro" id="IPR001031">
    <property type="entry name" value="Thioesterase"/>
</dbReference>
<keyword evidence="3 10" id="KW-0808">Transferase</keyword>
<dbReference type="InterPro" id="IPR050091">
    <property type="entry name" value="PKS_NRPS_Biosynth_Enz"/>
</dbReference>
<dbReference type="InterPro" id="IPR018201">
    <property type="entry name" value="Ketoacyl_synth_AS"/>
</dbReference>
<dbReference type="SMART" id="SM00825">
    <property type="entry name" value="PKS_KS"/>
    <property type="match status" value="1"/>
</dbReference>
<dbReference type="PANTHER" id="PTHR43775:SF51">
    <property type="entry name" value="INACTIVE PHENOLPHTHIOCEROL SYNTHESIS POLYKETIDE SYNTHASE TYPE I PKS1-RELATED"/>
    <property type="match status" value="1"/>
</dbReference>
<feature type="domain" description="Carrier" evidence="8">
    <location>
        <begin position="1649"/>
        <end position="1724"/>
    </location>
</feature>
<evidence type="ECO:0000313" key="11">
    <source>
        <dbReference type="Proteomes" id="UP000262477"/>
    </source>
</evidence>
<dbReference type="GO" id="GO:0004315">
    <property type="term" value="F:3-oxoacyl-[acyl-carrier-protein] synthase activity"/>
    <property type="evidence" value="ECO:0007669"/>
    <property type="project" value="InterPro"/>
</dbReference>
<dbReference type="Gene3D" id="3.40.366.10">
    <property type="entry name" value="Malonyl-Coenzyme A Acyl Carrier Protein, domain 2"/>
    <property type="match status" value="1"/>
</dbReference>
<sequence>MSDEDTIAIVGLSCRFPGAHDTARYWANLRAGTDSISRFGTDELRAAGVAPDLARRPDYVPARGVLGAGDRFDWVFFGYSRAEAARIDPQQRVFLECAATALDDAGIDPRRFAGWIGAFAGCDAAPPPQDDGGDVLGRLLGREKDYLATRVAYKLGLRGPAITVQSACSTSLVAVHTACRSLLAYECDAALAGGVALWLPQTRGYLYQEGHILSRDGRCRPFDADATGTVTSSGAGVVVLKRLADAVRDGDRVVAVIRGSAVNNDGSEKIGFTTPAFAGQRDVILLAMAQADVDPRDIRHVEAHGTGTRVGDPIEVGALAAAFEGTGEPAERCWLGSVKSNLGHTGAASGVAGLIKTALMLHHRELVPTLHYRAANPEMRLAETPFRICAERRALPAEGPLLASVSSFGMGGTNAHAVLEAPPLEDRPAPRSMPRVFGLSAATPAALAELRENTAQLLSGETAPRLDDVARTLAAGRRLHPHRVALQATDPGQLAAALRGDATASQARGDGRVAFLFPGQGSLRPGVGRAAHELLPRFREVFEEAADLVGRRFGVELNTLLDPDADARWTTDTEHQQLGLFVLGYALAQQFQAWGVTPDAMLGHSLGEYVAATCAGVWQLPDALSLIRERGRAMRATAPGRMLALPLPRDEVAALLRAEPSLSWAVDTTDHAVLSGEADRIEALHESLRERGIGGRLLATERAFHSPLMEPAVEPLRQAVAAINAQAPGHRLVSNLTGDWMRAERVGDPDYWADQLRGTVRLTAGYGTLLADGCDVFVELGPGASLSRGLRRHARWDPALLSLPLLGHSPEQERATLLQALGELWQRGLPVPLDELATEPAARACALPAHPLEPRECEDAAPKAAQRQRAVARSAAPRAETGPVFERWVQQPAAEAGRHDLVIVLGEPGPWHRGPFLRALHTAAATVLPAPAQAPLPCDVTALDAVLRRFPEQAGADPLVVVECARPADEAFVDRLDALADRAAAAGARLAVIARDASRFPGAAGAGPLTAWAEHRQRGGGAGSVCVLDPGPGEFPELPPVTSTDSALYAWRHGQWWSHGPCALPDGTASPPVSKQPVLALLGADPAAATLAADLAADGLAIGAFATVDAGPTTDGRVMAEELADTLDWQGATARLSQRPELNAHLNAYCAGLIARFVHGAARLTAGGEIDGDELRRRIDPENRLPGVVDFFLRTLAAEEWLSARADGFVVTEQLAPRLAAALERGGELSEVPGLRLMLDEVAEALPEVFTGRREPVSVLWPGGDETLLRKRLRDNQLAVYDAESCLNAMVAAVRSVCADRRGPVRVLEVGGGHGGFTWRLLEQWADRGKVDYHFTDVSPLLVRKAAARADELGLSGLRFSPFDITRDPVGQGLAPGTFDLVVAYNVVHVAPQVRPALDRLGRLLRNDGLLCMVELTRIPLWHDLLNSLAPGWWDFDDDLRRESIHLDTGSWRRALSETGFAEPVVLPAAADTDHSLILAGLRESSPSSDADPADPGAPAAAGLLRQLPDAAPDAVVFLANSATPQATAELWERLQAVKQVRPAWVVSQDPDPADTWRATDARRRLDPPDGAAHPPWRHLRVPRLDAEHLGWLPSLVGRPGLPAVFRVSGGTSRAADLAEAVGTVGTGGNGEPTNAAGPRQDSTADSPTRPDDTEAALAQLWCEVLGLPRAAQDDDFFGLGGESLMAVYFLSQLHERLGLRLPMSSFVATPTFGQLLSAVRLLRPEPSATGAPAGERTATATPPTLLAFRTTGSRAPVFFVAPAAGSSLCYRELAHLLGEDQPFYGVDSPGLYDGSRPPRSFQELAARHLAAIRQVRPHGPYVLGGWSVGAMVAHEMVRQLHRLGEKVELLVCVDGVLPNTNGRPVGTVPAHLTRNLWYHLQASLGSRRGTGLGRTIALTASAAAGQVDGAPDFVRVHNAGIRAMLKYRPRPVPCPAVLLKTGLTPPQLAALGERLAPLYPAGLRVRPTGGDHWTVLDREHVHRLAEAIDEELTRAAPLDQPAGPQVAGAC</sequence>
<accession>A0A371Q388</accession>
<dbReference type="Gene3D" id="3.40.47.10">
    <property type="match status" value="1"/>
</dbReference>
<evidence type="ECO:0000256" key="7">
    <source>
        <dbReference type="SAM" id="MobiDB-lite"/>
    </source>
</evidence>
<feature type="domain" description="Ketosynthase family 3 (KS3)" evidence="9">
    <location>
        <begin position="4"/>
        <end position="421"/>
    </location>
</feature>
<dbReference type="CDD" id="cd02440">
    <property type="entry name" value="AdoMet_MTases"/>
    <property type="match status" value="1"/>
</dbReference>
<keyword evidence="1" id="KW-0596">Phosphopantetheine</keyword>
<dbReference type="Gene3D" id="1.10.1200.10">
    <property type="entry name" value="ACP-like"/>
    <property type="match status" value="1"/>
</dbReference>
<dbReference type="SUPFAM" id="SSF52151">
    <property type="entry name" value="FabD/lysophospholipase-like"/>
    <property type="match status" value="1"/>
</dbReference>
<dbReference type="Pfam" id="PF00698">
    <property type="entry name" value="Acyl_transf_1"/>
    <property type="match status" value="1"/>
</dbReference>
<evidence type="ECO:0000256" key="4">
    <source>
        <dbReference type="ARBA" id="ARBA00023194"/>
    </source>
</evidence>
<evidence type="ECO:0000313" key="10">
    <source>
        <dbReference type="EMBL" id="REK89139.1"/>
    </source>
</evidence>
<dbReference type="InterPro" id="IPR009081">
    <property type="entry name" value="PP-bd_ACP"/>
</dbReference>
<evidence type="ECO:0000256" key="1">
    <source>
        <dbReference type="ARBA" id="ARBA00022450"/>
    </source>
</evidence>
<dbReference type="Pfam" id="PF02801">
    <property type="entry name" value="Ketoacyl-synt_C"/>
    <property type="match status" value="1"/>
</dbReference>
<organism evidence="10 11">
    <name type="scientific">Streptomyces inhibens</name>
    <dbReference type="NCBI Taxonomy" id="2293571"/>
    <lineage>
        <taxon>Bacteria</taxon>
        <taxon>Bacillati</taxon>
        <taxon>Actinomycetota</taxon>
        <taxon>Actinomycetes</taxon>
        <taxon>Kitasatosporales</taxon>
        <taxon>Streptomycetaceae</taxon>
        <taxon>Streptomyces</taxon>
    </lineage>
</organism>
<name>A0A371Q388_STRIH</name>
<keyword evidence="4" id="KW-0045">Antibiotic biosynthesis</keyword>
<keyword evidence="5" id="KW-0511">Multifunctional enzyme</keyword>
<dbReference type="InterPro" id="IPR032821">
    <property type="entry name" value="PKS_assoc"/>
</dbReference>
<dbReference type="InterPro" id="IPR016039">
    <property type="entry name" value="Thiolase-like"/>
</dbReference>
<dbReference type="SMART" id="SM00827">
    <property type="entry name" value="PKS_AT"/>
    <property type="match status" value="1"/>
</dbReference>
<dbReference type="CDD" id="cd00833">
    <property type="entry name" value="PKS"/>
    <property type="match status" value="1"/>
</dbReference>
<keyword evidence="11" id="KW-1185">Reference proteome</keyword>
<proteinExistence type="predicted"/>
<dbReference type="Pfam" id="PF00975">
    <property type="entry name" value="Thioesterase"/>
    <property type="match status" value="1"/>
</dbReference>
<evidence type="ECO:0000256" key="3">
    <source>
        <dbReference type="ARBA" id="ARBA00022679"/>
    </source>
</evidence>
<protein>
    <submittedName>
        <fullName evidence="10">Acyltransferase domain-containing protein</fullName>
    </submittedName>
</protein>
<dbReference type="SMART" id="SM00824">
    <property type="entry name" value="PKS_TE"/>
    <property type="match status" value="1"/>
</dbReference>